<dbReference type="RefSeq" id="WP_406694073.1">
    <property type="nucleotide sequence ID" value="NZ_CP155447.1"/>
</dbReference>
<comment type="subcellular location">
    <subcellularLocation>
        <location evidence="1">Membrane</location>
        <topology evidence="1">Multi-pass membrane protein</topology>
    </subcellularLocation>
</comment>
<evidence type="ECO:0000256" key="2">
    <source>
        <dbReference type="ARBA" id="ARBA00022692"/>
    </source>
</evidence>
<evidence type="ECO:0000256" key="5">
    <source>
        <dbReference type="SAM" id="MobiDB-lite"/>
    </source>
</evidence>
<dbReference type="PANTHER" id="PTHR37306:SF1">
    <property type="entry name" value="COLICIN V PRODUCTION PROTEIN"/>
    <property type="match status" value="1"/>
</dbReference>
<feature type="compositionally biased region" description="Polar residues" evidence="5">
    <location>
        <begin position="177"/>
        <end position="186"/>
    </location>
</feature>
<dbReference type="AlphaFoldDB" id="A0AAU7C7K1"/>
<protein>
    <submittedName>
        <fullName evidence="7">CvpA family protein</fullName>
    </submittedName>
</protein>
<feature type="transmembrane region" description="Helical" evidence="6">
    <location>
        <begin position="12"/>
        <end position="38"/>
    </location>
</feature>
<evidence type="ECO:0000313" key="7">
    <source>
        <dbReference type="EMBL" id="XBH01373.1"/>
    </source>
</evidence>
<evidence type="ECO:0000256" key="6">
    <source>
        <dbReference type="SAM" id="Phobius"/>
    </source>
</evidence>
<evidence type="ECO:0000256" key="4">
    <source>
        <dbReference type="ARBA" id="ARBA00023136"/>
    </source>
</evidence>
<dbReference type="Pfam" id="PF02674">
    <property type="entry name" value="Colicin_V"/>
    <property type="match status" value="1"/>
</dbReference>
<dbReference type="PANTHER" id="PTHR37306">
    <property type="entry name" value="COLICIN V PRODUCTION PROTEIN"/>
    <property type="match status" value="1"/>
</dbReference>
<organism evidence="7">
    <name type="scientific">Singulisphaera sp. Ch08</name>
    <dbReference type="NCBI Taxonomy" id="3120278"/>
    <lineage>
        <taxon>Bacteria</taxon>
        <taxon>Pseudomonadati</taxon>
        <taxon>Planctomycetota</taxon>
        <taxon>Planctomycetia</taxon>
        <taxon>Isosphaerales</taxon>
        <taxon>Isosphaeraceae</taxon>
        <taxon>Singulisphaera</taxon>
    </lineage>
</organism>
<evidence type="ECO:0000256" key="3">
    <source>
        <dbReference type="ARBA" id="ARBA00022989"/>
    </source>
</evidence>
<sequence>MTIYDVAMIGAVLAGVAWGFWRGIIWQVASIASLVLGYSASRTLSQQLAPHFPGEPVVARALSMIVIYAAVSGGVFLVAWVVRTTLKKLQFEAFDRHLGMMLGAVEGTLLGLIVTLFVVSLAPQTRGPIFASPTGKLVGDIMETLGPVLPQEARKVLAPFWHNVAPDAEQLADETESTPLPNSTLEPTPAPAPRARLRDRLSRSKTVDSSVEPVGDLIAGEKAKLTRAITDEVEGVRGQAREAARSQLQEVDRSKSKLTRAITDEVEGVRGQAREAARSQLQEVDRSKSMIGELIEKKKAKYTRAIVDEVQGVRDQARSQLKAADGATPSLTELFEKGEEKIGRAIADKIEKELQQVGTSKR</sequence>
<dbReference type="GO" id="GO:0009403">
    <property type="term" value="P:toxin biosynthetic process"/>
    <property type="evidence" value="ECO:0007669"/>
    <property type="project" value="InterPro"/>
</dbReference>
<feature type="compositionally biased region" description="Basic and acidic residues" evidence="5">
    <location>
        <begin position="196"/>
        <end position="206"/>
    </location>
</feature>
<feature type="region of interest" description="Disordered" evidence="5">
    <location>
        <begin position="170"/>
        <end position="208"/>
    </location>
</feature>
<keyword evidence="2 6" id="KW-0812">Transmembrane</keyword>
<dbReference type="GO" id="GO:0016020">
    <property type="term" value="C:membrane"/>
    <property type="evidence" value="ECO:0007669"/>
    <property type="project" value="UniProtKB-SubCell"/>
</dbReference>
<accession>A0AAU7C7K1</accession>
<dbReference type="InterPro" id="IPR003825">
    <property type="entry name" value="Colicin-V_CvpA"/>
</dbReference>
<reference evidence="7" key="1">
    <citation type="submission" date="2024-05" db="EMBL/GenBank/DDBJ databases">
        <title>Planctomycetes of the genus Singulisphaera possess chitinolytic capabilities.</title>
        <authorList>
            <person name="Ivanova A."/>
        </authorList>
    </citation>
    <scope>NUCLEOTIDE SEQUENCE</scope>
    <source>
        <strain evidence="7">Ch08T</strain>
    </source>
</reference>
<feature type="transmembrane region" description="Helical" evidence="6">
    <location>
        <begin position="102"/>
        <end position="122"/>
    </location>
</feature>
<keyword evidence="3 6" id="KW-1133">Transmembrane helix</keyword>
<name>A0AAU7C7K1_9BACT</name>
<keyword evidence="4 6" id="KW-0472">Membrane</keyword>
<dbReference type="EMBL" id="CP155447">
    <property type="protein sequence ID" value="XBH01373.1"/>
    <property type="molecule type" value="Genomic_DNA"/>
</dbReference>
<proteinExistence type="predicted"/>
<gene>
    <name evidence="7" type="ORF">V5E97_23810</name>
</gene>
<evidence type="ECO:0000256" key="1">
    <source>
        <dbReference type="ARBA" id="ARBA00004141"/>
    </source>
</evidence>
<feature type="transmembrane region" description="Helical" evidence="6">
    <location>
        <begin position="58"/>
        <end position="82"/>
    </location>
</feature>